<evidence type="ECO:0000313" key="2">
    <source>
        <dbReference type="Proteomes" id="UP000239388"/>
    </source>
</evidence>
<protein>
    <submittedName>
        <fullName evidence="1">Uncharacterized protein</fullName>
    </submittedName>
</protein>
<gene>
    <name evidence="1" type="ORF">C5Y98_23855</name>
</gene>
<reference evidence="1 2" key="1">
    <citation type="submission" date="2018-02" db="EMBL/GenBank/DDBJ databases">
        <title>Comparative genomes isolates from brazilian mangrove.</title>
        <authorList>
            <person name="Araujo J.E."/>
            <person name="Taketani R.G."/>
            <person name="Silva M.C.P."/>
            <person name="Loureco M.V."/>
            <person name="Andreote F.D."/>
        </authorList>
    </citation>
    <scope>NUCLEOTIDE SEQUENCE [LARGE SCALE GENOMIC DNA]</scope>
    <source>
        <strain evidence="1 2">NAP PRIS-MGV</strain>
    </source>
</reference>
<dbReference type="AlphaFoldDB" id="A0A2S8FA49"/>
<comment type="caution">
    <text evidence="1">The sequence shown here is derived from an EMBL/GenBank/DDBJ whole genome shotgun (WGS) entry which is preliminary data.</text>
</comment>
<dbReference type="Proteomes" id="UP000239388">
    <property type="component" value="Unassembled WGS sequence"/>
</dbReference>
<name>A0A2S8FA49_9BACT</name>
<evidence type="ECO:0000313" key="1">
    <source>
        <dbReference type="EMBL" id="PQO28814.1"/>
    </source>
</evidence>
<proteinExistence type="predicted"/>
<dbReference type="EMBL" id="PUIB01000024">
    <property type="protein sequence ID" value="PQO28814.1"/>
    <property type="molecule type" value="Genomic_DNA"/>
</dbReference>
<accession>A0A2S8FA49</accession>
<organism evidence="1 2">
    <name type="scientific">Blastopirellula marina</name>
    <dbReference type="NCBI Taxonomy" id="124"/>
    <lineage>
        <taxon>Bacteria</taxon>
        <taxon>Pseudomonadati</taxon>
        <taxon>Planctomycetota</taxon>
        <taxon>Planctomycetia</taxon>
        <taxon>Pirellulales</taxon>
        <taxon>Pirellulaceae</taxon>
        <taxon>Blastopirellula</taxon>
    </lineage>
</organism>
<sequence>MTSEPKRVRPNVQALRPLCAQFIFKNSQKRANHLGTRSSNYPENPIHPLNYEREEFSMLPMNNIDRLQINGGKQLPVPAGNGYPAHFLRL</sequence>